<feature type="non-terminal residue" evidence="1">
    <location>
        <position position="68"/>
    </location>
</feature>
<dbReference type="Proteomes" id="UP001233999">
    <property type="component" value="Unassembled WGS sequence"/>
</dbReference>
<sequence length="68" mass="7669">LQTHMAEKAMTVDTLKVLHGTLKTCPGENVLAEDPKALRTNVELMQHQKRALAWLLWRESSKPYGGIL</sequence>
<comment type="caution">
    <text evidence="1">The sequence shown here is derived from an EMBL/GenBank/DDBJ whole genome shotgun (WGS) entry which is preliminary data.</text>
</comment>
<protein>
    <submittedName>
        <fullName evidence="1">Uncharacterized protein</fullName>
    </submittedName>
</protein>
<dbReference type="AlphaFoldDB" id="A0AAD8EGN2"/>
<accession>A0AAD8EGN2</accession>
<reference evidence="1" key="1">
    <citation type="journal article" date="2023" name="IScience">
        <title>Live-bearing cockroach genome reveals convergent evolutionary mechanisms linked to viviparity in insects and beyond.</title>
        <authorList>
            <person name="Fouks B."/>
            <person name="Harrison M.C."/>
            <person name="Mikhailova A.A."/>
            <person name="Marchal E."/>
            <person name="English S."/>
            <person name="Carruthers M."/>
            <person name="Jennings E.C."/>
            <person name="Chiamaka E.L."/>
            <person name="Frigard R.A."/>
            <person name="Pippel M."/>
            <person name="Attardo G.M."/>
            <person name="Benoit J.B."/>
            <person name="Bornberg-Bauer E."/>
            <person name="Tobe S.S."/>
        </authorList>
    </citation>
    <scope>NUCLEOTIDE SEQUENCE</scope>
    <source>
        <strain evidence="1">Stay&amp;Tobe</strain>
    </source>
</reference>
<evidence type="ECO:0000313" key="2">
    <source>
        <dbReference type="Proteomes" id="UP001233999"/>
    </source>
</evidence>
<evidence type="ECO:0000313" key="1">
    <source>
        <dbReference type="EMBL" id="KAJ9589214.1"/>
    </source>
</evidence>
<dbReference type="EMBL" id="JASPKZ010005030">
    <property type="protein sequence ID" value="KAJ9589214.1"/>
    <property type="molecule type" value="Genomic_DNA"/>
</dbReference>
<gene>
    <name evidence="1" type="ORF">L9F63_028001</name>
</gene>
<keyword evidence="2" id="KW-1185">Reference proteome</keyword>
<organism evidence="1 2">
    <name type="scientific">Diploptera punctata</name>
    <name type="common">Pacific beetle cockroach</name>
    <dbReference type="NCBI Taxonomy" id="6984"/>
    <lineage>
        <taxon>Eukaryota</taxon>
        <taxon>Metazoa</taxon>
        <taxon>Ecdysozoa</taxon>
        <taxon>Arthropoda</taxon>
        <taxon>Hexapoda</taxon>
        <taxon>Insecta</taxon>
        <taxon>Pterygota</taxon>
        <taxon>Neoptera</taxon>
        <taxon>Polyneoptera</taxon>
        <taxon>Dictyoptera</taxon>
        <taxon>Blattodea</taxon>
        <taxon>Blaberoidea</taxon>
        <taxon>Blaberidae</taxon>
        <taxon>Diplopterinae</taxon>
        <taxon>Diploptera</taxon>
    </lineage>
</organism>
<feature type="non-terminal residue" evidence="1">
    <location>
        <position position="1"/>
    </location>
</feature>
<reference evidence="1" key="2">
    <citation type="submission" date="2023-05" db="EMBL/GenBank/DDBJ databases">
        <authorList>
            <person name="Fouks B."/>
        </authorList>
    </citation>
    <scope>NUCLEOTIDE SEQUENCE</scope>
    <source>
        <strain evidence="1">Stay&amp;Tobe</strain>
        <tissue evidence="1">Testes</tissue>
    </source>
</reference>
<proteinExistence type="predicted"/>
<name>A0AAD8EGN2_DIPPU</name>